<evidence type="ECO:0000313" key="1">
    <source>
        <dbReference type="EMBL" id="KAK4438531.1"/>
    </source>
</evidence>
<sequence length="109" mass="12023">MTEGNAHIPPLGKHDLHKMPFVAKIGLKQNEAKGKSFVQDHEYELFDKMPERTGKNYFCQLNYYNAQCENATCSGGSNSPVATVDLALDMKEDCGARVAMKAPLNPVCC</sequence>
<dbReference type="EMBL" id="JACGWO010000001">
    <property type="protein sequence ID" value="KAK4438531.1"/>
    <property type="molecule type" value="Genomic_DNA"/>
</dbReference>
<proteinExistence type="predicted"/>
<reference evidence="1" key="2">
    <citation type="journal article" date="2024" name="Plant">
        <title>Genomic evolution and insights into agronomic trait innovations of Sesamum species.</title>
        <authorList>
            <person name="Miao H."/>
            <person name="Wang L."/>
            <person name="Qu L."/>
            <person name="Liu H."/>
            <person name="Sun Y."/>
            <person name="Le M."/>
            <person name="Wang Q."/>
            <person name="Wei S."/>
            <person name="Zheng Y."/>
            <person name="Lin W."/>
            <person name="Duan Y."/>
            <person name="Cao H."/>
            <person name="Xiong S."/>
            <person name="Wang X."/>
            <person name="Wei L."/>
            <person name="Li C."/>
            <person name="Ma Q."/>
            <person name="Ju M."/>
            <person name="Zhao R."/>
            <person name="Li G."/>
            <person name="Mu C."/>
            <person name="Tian Q."/>
            <person name="Mei H."/>
            <person name="Zhang T."/>
            <person name="Gao T."/>
            <person name="Zhang H."/>
        </authorList>
    </citation>
    <scope>NUCLEOTIDE SEQUENCE</scope>
    <source>
        <strain evidence="1">3651</strain>
    </source>
</reference>
<keyword evidence="2" id="KW-1185">Reference proteome</keyword>
<comment type="caution">
    <text evidence="1">The sequence shown here is derived from an EMBL/GenBank/DDBJ whole genome shotgun (WGS) entry which is preliminary data.</text>
</comment>
<organism evidence="1 2">
    <name type="scientific">Sesamum alatum</name>
    <dbReference type="NCBI Taxonomy" id="300844"/>
    <lineage>
        <taxon>Eukaryota</taxon>
        <taxon>Viridiplantae</taxon>
        <taxon>Streptophyta</taxon>
        <taxon>Embryophyta</taxon>
        <taxon>Tracheophyta</taxon>
        <taxon>Spermatophyta</taxon>
        <taxon>Magnoliopsida</taxon>
        <taxon>eudicotyledons</taxon>
        <taxon>Gunneridae</taxon>
        <taxon>Pentapetalae</taxon>
        <taxon>asterids</taxon>
        <taxon>lamiids</taxon>
        <taxon>Lamiales</taxon>
        <taxon>Pedaliaceae</taxon>
        <taxon>Sesamum</taxon>
    </lineage>
</organism>
<gene>
    <name evidence="1" type="ORF">Salat_0187500</name>
</gene>
<reference evidence="1" key="1">
    <citation type="submission" date="2020-06" db="EMBL/GenBank/DDBJ databases">
        <authorList>
            <person name="Li T."/>
            <person name="Hu X."/>
            <person name="Zhang T."/>
            <person name="Song X."/>
            <person name="Zhang H."/>
            <person name="Dai N."/>
            <person name="Sheng W."/>
            <person name="Hou X."/>
            <person name="Wei L."/>
        </authorList>
    </citation>
    <scope>NUCLEOTIDE SEQUENCE</scope>
    <source>
        <strain evidence="1">3651</strain>
        <tissue evidence="1">Leaf</tissue>
    </source>
</reference>
<protein>
    <submittedName>
        <fullName evidence="1">Uncharacterized protein</fullName>
    </submittedName>
</protein>
<evidence type="ECO:0000313" key="2">
    <source>
        <dbReference type="Proteomes" id="UP001293254"/>
    </source>
</evidence>
<accession>A0AAE2CXR4</accession>
<dbReference type="AlphaFoldDB" id="A0AAE2CXR4"/>
<dbReference type="Proteomes" id="UP001293254">
    <property type="component" value="Unassembled WGS sequence"/>
</dbReference>
<name>A0AAE2CXR4_9LAMI</name>